<dbReference type="AlphaFoldDB" id="A0A091BZG8"/>
<dbReference type="Proteomes" id="UP000029380">
    <property type="component" value="Unassembled WGS sequence"/>
</dbReference>
<feature type="domain" description="HTH cro/C1-type" evidence="1">
    <location>
        <begin position="6"/>
        <end position="63"/>
    </location>
</feature>
<dbReference type="PATRIC" id="fig|1302649.3.peg.2066"/>
<accession>A0A091BZG8</accession>
<dbReference type="SMART" id="SM00530">
    <property type="entry name" value="HTH_XRE"/>
    <property type="match status" value="1"/>
</dbReference>
<dbReference type="GO" id="GO:0003677">
    <property type="term" value="F:DNA binding"/>
    <property type="evidence" value="ECO:0007669"/>
    <property type="project" value="InterPro"/>
</dbReference>
<organism evidence="2 3">
    <name type="scientific">Tetragenococcus muriaticus PMC-11-5</name>
    <dbReference type="NCBI Taxonomy" id="1302649"/>
    <lineage>
        <taxon>Bacteria</taxon>
        <taxon>Bacillati</taxon>
        <taxon>Bacillota</taxon>
        <taxon>Bacilli</taxon>
        <taxon>Lactobacillales</taxon>
        <taxon>Enterococcaceae</taxon>
        <taxon>Tetragenococcus</taxon>
    </lineage>
</organism>
<dbReference type="EMBL" id="JPVU01000228">
    <property type="protein sequence ID" value="KFN90114.1"/>
    <property type="molecule type" value="Genomic_DNA"/>
</dbReference>
<proteinExistence type="predicted"/>
<dbReference type="InterPro" id="IPR010982">
    <property type="entry name" value="Lambda_DNA-bd_dom_sf"/>
</dbReference>
<name>A0A091BZG8_9ENTE</name>
<evidence type="ECO:0000259" key="1">
    <source>
        <dbReference type="PROSITE" id="PS50943"/>
    </source>
</evidence>
<dbReference type="Gene3D" id="1.10.260.40">
    <property type="entry name" value="lambda repressor-like DNA-binding domains"/>
    <property type="match status" value="1"/>
</dbReference>
<dbReference type="SUPFAM" id="SSF47413">
    <property type="entry name" value="lambda repressor-like DNA-binding domains"/>
    <property type="match status" value="1"/>
</dbReference>
<protein>
    <recommendedName>
        <fullName evidence="1">HTH cro/C1-type domain-containing protein</fullName>
    </recommendedName>
</protein>
<evidence type="ECO:0000313" key="2">
    <source>
        <dbReference type="EMBL" id="KFN90114.1"/>
    </source>
</evidence>
<gene>
    <name evidence="2" type="ORF">TMUPMC115_2069</name>
</gene>
<sequence>MIKIKLKELLDKHDLNISEFSKNTGFARSTITPLVNNPYEVKALKIETINLICDYFGVEVSDLLEFTPETKKYIFTSISTDLENEKSQYLTLKKNLGNSERYVLLMVNFTAITVFDEDKEDLKEVEGAYRGEVLILGSDTNRPNNLGEDIEKELLPQEIFKRDFERQNRENKVITTKIIVDSLIQREPLLSDKKLKLY</sequence>
<dbReference type="OrthoDB" id="2899891at2"/>
<dbReference type="Pfam" id="PF13443">
    <property type="entry name" value="HTH_26"/>
    <property type="match status" value="1"/>
</dbReference>
<dbReference type="PROSITE" id="PS50943">
    <property type="entry name" value="HTH_CROC1"/>
    <property type="match status" value="1"/>
</dbReference>
<dbReference type="RefSeq" id="WP_038026591.1">
    <property type="nucleotide sequence ID" value="NZ_JPVU01000228.1"/>
</dbReference>
<reference evidence="2 3" key="1">
    <citation type="submission" date="2014-08" db="EMBL/GenBank/DDBJ databases">
        <title>Genome sequence of Tetragenococcus muriaticus.</title>
        <authorList>
            <person name="Chuea-nongthon C."/>
            <person name="Rodtong S."/>
            <person name="Yongsawatdigul J."/>
            <person name="Steele J.L."/>
            <person name="Liu X.-y."/>
            <person name="Speers J."/>
            <person name="Glasner J.D."/>
            <person name="Neeno-Eckwall E.C."/>
        </authorList>
    </citation>
    <scope>NUCLEOTIDE SEQUENCE [LARGE SCALE GENOMIC DNA]</scope>
    <source>
        <strain evidence="2 3">PMC-11-5</strain>
    </source>
</reference>
<comment type="caution">
    <text evidence="2">The sequence shown here is derived from an EMBL/GenBank/DDBJ whole genome shotgun (WGS) entry which is preliminary data.</text>
</comment>
<dbReference type="InterPro" id="IPR001387">
    <property type="entry name" value="Cro/C1-type_HTH"/>
</dbReference>
<dbReference type="CDD" id="cd00093">
    <property type="entry name" value="HTH_XRE"/>
    <property type="match status" value="1"/>
</dbReference>
<evidence type="ECO:0000313" key="3">
    <source>
        <dbReference type="Proteomes" id="UP000029380"/>
    </source>
</evidence>